<reference evidence="2" key="2">
    <citation type="submission" date="2013-12" db="EMBL/GenBank/DDBJ databases">
        <title>Evolution of pathogenesis and genome organization in the Tremellales.</title>
        <authorList>
            <person name="Cuomo C."/>
            <person name="Litvintseva A."/>
            <person name="Heitman J."/>
            <person name="Chen Y."/>
            <person name="Sun S."/>
            <person name="Springer D."/>
            <person name="Dromer F."/>
            <person name="Young S."/>
            <person name="Zeng Q."/>
            <person name="Chapman S."/>
            <person name="Gujja S."/>
            <person name="Saif S."/>
            <person name="Birren B."/>
        </authorList>
    </citation>
    <scope>NUCLEOTIDE SEQUENCE [LARGE SCALE GENOMIC DNA]</scope>
    <source>
        <strain evidence="2">BCC8398</strain>
    </source>
</reference>
<dbReference type="AlphaFoldDB" id="A0A1B9GW43"/>
<keyword evidence="2" id="KW-1185">Reference proteome</keyword>
<dbReference type="Proteomes" id="UP000092666">
    <property type="component" value="Unassembled WGS sequence"/>
</dbReference>
<accession>A0A1B9GW43</accession>
<evidence type="ECO:0000313" key="1">
    <source>
        <dbReference type="EMBL" id="OCF35246.1"/>
    </source>
</evidence>
<sequence>MTFMHVYGRVLLNIDDIASGYHEINGMDEDFFVFEKSTEWDDQDIDELEALLYEFCEDYRLYEEYEDDYARDIL</sequence>
<protein>
    <submittedName>
        <fullName evidence="1">Uncharacterized protein</fullName>
    </submittedName>
</protein>
<name>A0A1B9GW43_9TREE</name>
<evidence type="ECO:0000313" key="2">
    <source>
        <dbReference type="Proteomes" id="UP000092666"/>
    </source>
</evidence>
<gene>
    <name evidence="1" type="ORF">I316_02792</name>
</gene>
<proteinExistence type="predicted"/>
<dbReference type="EMBL" id="KI669499">
    <property type="protein sequence ID" value="OCF35246.1"/>
    <property type="molecule type" value="Genomic_DNA"/>
</dbReference>
<reference evidence="1 2" key="1">
    <citation type="submission" date="2013-07" db="EMBL/GenBank/DDBJ databases">
        <title>The Genome Sequence of Cryptococcus heveanensis BCC8398.</title>
        <authorList>
            <consortium name="The Broad Institute Genome Sequencing Platform"/>
            <person name="Cuomo C."/>
            <person name="Litvintseva A."/>
            <person name="Chen Y."/>
            <person name="Heitman J."/>
            <person name="Sun S."/>
            <person name="Springer D."/>
            <person name="Dromer F."/>
            <person name="Young S.K."/>
            <person name="Zeng Q."/>
            <person name="Gargeya S."/>
            <person name="Fitzgerald M."/>
            <person name="Abouelleil A."/>
            <person name="Alvarado L."/>
            <person name="Berlin A.M."/>
            <person name="Chapman S.B."/>
            <person name="Dewar J."/>
            <person name="Goldberg J."/>
            <person name="Griggs A."/>
            <person name="Gujja S."/>
            <person name="Hansen M."/>
            <person name="Howarth C."/>
            <person name="Imamovic A."/>
            <person name="Larimer J."/>
            <person name="McCowan C."/>
            <person name="Murphy C."/>
            <person name="Pearson M."/>
            <person name="Priest M."/>
            <person name="Roberts A."/>
            <person name="Saif S."/>
            <person name="Shea T."/>
            <person name="Sykes S."/>
            <person name="Wortman J."/>
            <person name="Nusbaum C."/>
            <person name="Birren B."/>
        </authorList>
    </citation>
    <scope>NUCLEOTIDE SEQUENCE [LARGE SCALE GENOMIC DNA]</scope>
    <source>
        <strain evidence="1 2">BCC8398</strain>
    </source>
</reference>
<organism evidence="1 2">
    <name type="scientific">Kwoniella heveanensis BCC8398</name>
    <dbReference type="NCBI Taxonomy" id="1296120"/>
    <lineage>
        <taxon>Eukaryota</taxon>
        <taxon>Fungi</taxon>
        <taxon>Dikarya</taxon>
        <taxon>Basidiomycota</taxon>
        <taxon>Agaricomycotina</taxon>
        <taxon>Tremellomycetes</taxon>
        <taxon>Tremellales</taxon>
        <taxon>Cryptococcaceae</taxon>
        <taxon>Kwoniella</taxon>
    </lineage>
</organism>